<proteinExistence type="inferred from homology"/>
<dbReference type="Pfam" id="PF01565">
    <property type="entry name" value="FAD_binding_4"/>
    <property type="match status" value="1"/>
</dbReference>
<dbReference type="InterPro" id="IPR050416">
    <property type="entry name" value="FAD-linked_Oxidoreductase"/>
</dbReference>
<protein>
    <submittedName>
        <fullName evidence="8">FAD-linked oxidase</fullName>
    </submittedName>
</protein>
<evidence type="ECO:0000256" key="6">
    <source>
        <dbReference type="SAM" id="MobiDB-lite"/>
    </source>
</evidence>
<evidence type="ECO:0000256" key="4">
    <source>
        <dbReference type="ARBA" id="ARBA00022827"/>
    </source>
</evidence>
<comment type="similarity">
    <text evidence="2">Belongs to the oxygen-dependent FAD-linked oxidoreductase family.</text>
</comment>
<dbReference type="InterPro" id="IPR006093">
    <property type="entry name" value="Oxy_OxRdtase_FAD_BS"/>
</dbReference>
<comment type="cofactor">
    <cofactor evidence="1">
        <name>FAD</name>
        <dbReference type="ChEBI" id="CHEBI:57692"/>
    </cofactor>
</comment>
<evidence type="ECO:0000256" key="2">
    <source>
        <dbReference type="ARBA" id="ARBA00005466"/>
    </source>
</evidence>
<dbReference type="EMBL" id="BMHI01000001">
    <property type="protein sequence ID" value="GGB20118.1"/>
    <property type="molecule type" value="Genomic_DNA"/>
</dbReference>
<dbReference type="GO" id="GO:0016491">
    <property type="term" value="F:oxidoreductase activity"/>
    <property type="evidence" value="ECO:0007669"/>
    <property type="project" value="UniProtKB-KW"/>
</dbReference>
<name>A0A916WQI0_9MICO</name>
<evidence type="ECO:0000313" key="8">
    <source>
        <dbReference type="EMBL" id="GGB20118.1"/>
    </source>
</evidence>
<accession>A0A916WQI0</accession>
<keyword evidence="4" id="KW-0274">FAD</keyword>
<gene>
    <name evidence="8" type="ORF">GCM10011492_07500</name>
</gene>
<dbReference type="InterPro" id="IPR006094">
    <property type="entry name" value="Oxid_FAD_bind_N"/>
</dbReference>
<reference evidence="8" key="1">
    <citation type="journal article" date="2014" name="Int. J. Syst. Evol. Microbiol.">
        <title>Complete genome sequence of Corynebacterium casei LMG S-19264T (=DSM 44701T), isolated from a smear-ripened cheese.</title>
        <authorList>
            <consortium name="US DOE Joint Genome Institute (JGI-PGF)"/>
            <person name="Walter F."/>
            <person name="Albersmeier A."/>
            <person name="Kalinowski J."/>
            <person name="Ruckert C."/>
        </authorList>
    </citation>
    <scope>NUCLEOTIDE SEQUENCE</scope>
    <source>
        <strain evidence="8">CGMCC 1.15085</strain>
    </source>
</reference>
<dbReference type="Gene3D" id="3.40.462.20">
    <property type="match status" value="1"/>
</dbReference>
<dbReference type="PROSITE" id="PS51387">
    <property type="entry name" value="FAD_PCMH"/>
    <property type="match status" value="1"/>
</dbReference>
<comment type="caution">
    <text evidence="8">The sequence shown here is derived from an EMBL/GenBank/DDBJ whole genome shotgun (WGS) entry which is preliminary data.</text>
</comment>
<feature type="region of interest" description="Disordered" evidence="6">
    <location>
        <begin position="452"/>
        <end position="501"/>
    </location>
</feature>
<evidence type="ECO:0000259" key="7">
    <source>
        <dbReference type="PROSITE" id="PS51387"/>
    </source>
</evidence>
<dbReference type="InterPro" id="IPR016166">
    <property type="entry name" value="FAD-bd_PCMH"/>
</dbReference>
<dbReference type="PROSITE" id="PS00862">
    <property type="entry name" value="OX2_COVAL_FAD"/>
    <property type="match status" value="1"/>
</dbReference>
<feature type="compositionally biased region" description="Low complexity" evidence="6">
    <location>
        <begin position="461"/>
        <end position="471"/>
    </location>
</feature>
<dbReference type="PANTHER" id="PTHR42973">
    <property type="entry name" value="BINDING OXIDOREDUCTASE, PUTATIVE (AFU_ORTHOLOGUE AFUA_1G17690)-RELATED"/>
    <property type="match status" value="1"/>
</dbReference>
<keyword evidence="5" id="KW-0560">Oxidoreductase</keyword>
<keyword evidence="3" id="KW-0285">Flavoprotein</keyword>
<organism evidence="8 9">
    <name type="scientific">Flexivirga endophytica</name>
    <dbReference type="NCBI Taxonomy" id="1849103"/>
    <lineage>
        <taxon>Bacteria</taxon>
        <taxon>Bacillati</taxon>
        <taxon>Actinomycetota</taxon>
        <taxon>Actinomycetes</taxon>
        <taxon>Micrococcales</taxon>
        <taxon>Dermacoccaceae</taxon>
        <taxon>Flexivirga</taxon>
    </lineage>
</organism>
<evidence type="ECO:0000256" key="5">
    <source>
        <dbReference type="ARBA" id="ARBA00023002"/>
    </source>
</evidence>
<keyword evidence="9" id="KW-1185">Reference proteome</keyword>
<evidence type="ECO:0000313" key="9">
    <source>
        <dbReference type="Proteomes" id="UP000636793"/>
    </source>
</evidence>
<reference evidence="8" key="2">
    <citation type="submission" date="2020-09" db="EMBL/GenBank/DDBJ databases">
        <authorList>
            <person name="Sun Q."/>
            <person name="Zhou Y."/>
        </authorList>
    </citation>
    <scope>NUCLEOTIDE SEQUENCE</scope>
    <source>
        <strain evidence="8">CGMCC 1.15085</strain>
    </source>
</reference>
<dbReference type="AlphaFoldDB" id="A0A916WQI0"/>
<dbReference type="InterPro" id="IPR016169">
    <property type="entry name" value="FAD-bd_PCMH_sub2"/>
</dbReference>
<evidence type="ECO:0000256" key="3">
    <source>
        <dbReference type="ARBA" id="ARBA00022630"/>
    </source>
</evidence>
<dbReference type="InterPro" id="IPR016167">
    <property type="entry name" value="FAD-bd_PCMH_sub1"/>
</dbReference>
<dbReference type="Gene3D" id="3.30.465.10">
    <property type="match status" value="1"/>
</dbReference>
<dbReference type="SUPFAM" id="SSF56176">
    <property type="entry name" value="FAD-binding/transporter-associated domain-like"/>
    <property type="match status" value="1"/>
</dbReference>
<dbReference type="PANTHER" id="PTHR42973:SF39">
    <property type="entry name" value="FAD-BINDING PCMH-TYPE DOMAIN-CONTAINING PROTEIN"/>
    <property type="match status" value="1"/>
</dbReference>
<dbReference type="Gene3D" id="3.30.43.10">
    <property type="entry name" value="Uridine Diphospho-n-acetylenolpyruvylglucosamine Reductase, domain 2"/>
    <property type="match status" value="1"/>
</dbReference>
<sequence length="501" mass="51906">MTDLQTLPATTVARLRAQVSGPVFVRGDAGLADEVACFNLNGGVHDPDIVVGAASTADVSAAVRFAVEQDLAVRVQATGHGPGPRAKSGMIVSTERLTAVHLDPTSRRVTLGAGSQWHRIVTEAAPFGLAPITGSSVTVGAVGHTMGGGIGPMIRSHGYSSDWALGFRLVSADGEVVTADPQTHPDLFWALRGGKGGFGIVTEMTLELPHVPALYAGRLIFGGAENIEAALRTWVDWLPAAAGDVSTSIALAPAHGAGGHGDLQLHLRFVHPGGAEEGAELVAPLRAAAPTVHDTVGELPLADVHSIHGDPVDPMPLQSFCTELTGIDQDFVTAFLARLGPGTNTPFAESEIRHLGGDAAQDVINPGAVGGRGGALMLRLVIEDPAVASRASEIAAGVFADAGDRKFAVTNVNFAGSMSKRPAFERSWPESMRRQLAEVRATYDPNGLFPFGPGPAPAPDAAPAAATGTDGMALAPVPVPTDDRPRGRRLFDPRSWFAGRS</sequence>
<dbReference type="Proteomes" id="UP000636793">
    <property type="component" value="Unassembled WGS sequence"/>
</dbReference>
<feature type="compositionally biased region" description="Basic and acidic residues" evidence="6">
    <location>
        <begin position="481"/>
        <end position="492"/>
    </location>
</feature>
<dbReference type="InterPro" id="IPR036318">
    <property type="entry name" value="FAD-bd_PCMH-like_sf"/>
</dbReference>
<dbReference type="GO" id="GO:0071949">
    <property type="term" value="F:FAD binding"/>
    <property type="evidence" value="ECO:0007669"/>
    <property type="project" value="InterPro"/>
</dbReference>
<feature type="domain" description="FAD-binding PCMH-type" evidence="7">
    <location>
        <begin position="43"/>
        <end position="211"/>
    </location>
</feature>
<dbReference type="RefSeq" id="WP_188835575.1">
    <property type="nucleotide sequence ID" value="NZ_BMHI01000001.1"/>
</dbReference>
<evidence type="ECO:0000256" key="1">
    <source>
        <dbReference type="ARBA" id="ARBA00001974"/>
    </source>
</evidence>